<reference evidence="1" key="1">
    <citation type="submission" date="2022-07" db="EMBL/GenBank/DDBJ databases">
        <title>Faecal culturing of patients with breast cancer.</title>
        <authorList>
            <person name="Teng N.M.Y."/>
            <person name="Kiu R."/>
            <person name="Evans R."/>
            <person name="Baker D.J."/>
            <person name="Zenner C."/>
            <person name="Robinson S.D."/>
            <person name="Hall L.J."/>
        </authorList>
    </citation>
    <scope>NUCLEOTIDE SEQUENCE</scope>
    <source>
        <strain evidence="1">LH1062</strain>
    </source>
</reference>
<dbReference type="Proteomes" id="UP001060112">
    <property type="component" value="Chromosome"/>
</dbReference>
<evidence type="ECO:0000313" key="2">
    <source>
        <dbReference type="Proteomes" id="UP001060112"/>
    </source>
</evidence>
<proteinExistence type="predicted"/>
<evidence type="ECO:0000313" key="1">
    <source>
        <dbReference type="EMBL" id="UTY39526.1"/>
    </source>
</evidence>
<gene>
    <name evidence="1" type="ORF">NMU03_01435</name>
</gene>
<dbReference type="EMBL" id="CP101620">
    <property type="protein sequence ID" value="UTY39526.1"/>
    <property type="molecule type" value="Genomic_DNA"/>
</dbReference>
<keyword evidence="2" id="KW-1185">Reference proteome</keyword>
<name>A0ABY5I5N8_9FIRM</name>
<protein>
    <submittedName>
        <fullName evidence="1">Uncharacterized protein</fullName>
    </submittedName>
</protein>
<sequence length="130" mass="15263">MPNNTISILDLDTYEIKTIELKYQYPNDLLIYDNQLIISHTSDVDPQGNMLSIVNLSDFSVEKEVKLDVKVMRLDLYKNNLLVLSPKDEKNISRIFVYDLKNNFKQTDNLELNLKDNEYHSCIFTNQDNE</sequence>
<dbReference type="RefSeq" id="WP_290140662.1">
    <property type="nucleotide sequence ID" value="NZ_CP101620.1"/>
</dbReference>
<dbReference type="InterPro" id="IPR015943">
    <property type="entry name" value="WD40/YVTN_repeat-like_dom_sf"/>
</dbReference>
<accession>A0ABY5I5N8</accession>
<organism evidence="1 2">
    <name type="scientific">Allocoprobacillus halotolerans</name>
    <dbReference type="NCBI Taxonomy" id="2944914"/>
    <lineage>
        <taxon>Bacteria</taxon>
        <taxon>Bacillati</taxon>
        <taxon>Bacillota</taxon>
        <taxon>Erysipelotrichia</taxon>
        <taxon>Erysipelotrichales</taxon>
        <taxon>Erysipelotrichaceae</taxon>
        <taxon>Allocoprobacillus</taxon>
    </lineage>
</organism>
<dbReference type="Gene3D" id="2.130.10.10">
    <property type="entry name" value="YVTN repeat-like/Quinoprotein amine dehydrogenase"/>
    <property type="match status" value="1"/>
</dbReference>